<dbReference type="InterPro" id="IPR003439">
    <property type="entry name" value="ABC_transporter-like_ATP-bd"/>
</dbReference>
<dbReference type="InterPro" id="IPR003593">
    <property type="entry name" value="AAA+_ATPase"/>
</dbReference>
<keyword evidence="8" id="KW-1185">Reference proteome</keyword>
<feature type="domain" description="ABC transporter" evidence="6">
    <location>
        <begin position="8"/>
        <end position="238"/>
    </location>
</feature>
<dbReference type="InterPro" id="IPR017871">
    <property type="entry name" value="ABC_transporter-like_CS"/>
</dbReference>
<dbReference type="PROSITE" id="PS50893">
    <property type="entry name" value="ABC_TRANSPORTER_2"/>
    <property type="match status" value="1"/>
</dbReference>
<dbReference type="InterPro" id="IPR027417">
    <property type="entry name" value="P-loop_NTPase"/>
</dbReference>
<evidence type="ECO:0000259" key="6">
    <source>
        <dbReference type="PROSITE" id="PS50893"/>
    </source>
</evidence>
<dbReference type="Gene3D" id="3.40.50.300">
    <property type="entry name" value="P-loop containing nucleotide triphosphate hydrolases"/>
    <property type="match status" value="1"/>
</dbReference>
<evidence type="ECO:0000256" key="1">
    <source>
        <dbReference type="ARBA" id="ARBA00004202"/>
    </source>
</evidence>
<dbReference type="SMART" id="SM00382">
    <property type="entry name" value="AAA"/>
    <property type="match status" value="1"/>
</dbReference>
<proteinExistence type="predicted"/>
<protein>
    <submittedName>
        <fullName evidence="7">ATP-binding cassette domain-containing protein</fullName>
    </submittedName>
</protein>
<organism evidence="7 8">
    <name type="scientific">Rhodococcus gannanensis</name>
    <dbReference type="NCBI Taxonomy" id="1960308"/>
    <lineage>
        <taxon>Bacteria</taxon>
        <taxon>Bacillati</taxon>
        <taxon>Actinomycetota</taxon>
        <taxon>Actinomycetes</taxon>
        <taxon>Mycobacteriales</taxon>
        <taxon>Nocardiaceae</taxon>
        <taxon>Rhodococcus</taxon>
    </lineage>
</organism>
<dbReference type="GO" id="GO:0005524">
    <property type="term" value="F:ATP binding"/>
    <property type="evidence" value="ECO:0007669"/>
    <property type="project" value="UniProtKB-KW"/>
</dbReference>
<evidence type="ECO:0000256" key="5">
    <source>
        <dbReference type="ARBA" id="ARBA00023251"/>
    </source>
</evidence>
<evidence type="ECO:0000256" key="4">
    <source>
        <dbReference type="ARBA" id="ARBA00022840"/>
    </source>
</evidence>
<name>A0ABW4PD25_9NOCA</name>
<keyword evidence="2" id="KW-0813">Transport</keyword>
<evidence type="ECO:0000313" key="7">
    <source>
        <dbReference type="EMBL" id="MFD1815532.1"/>
    </source>
</evidence>
<dbReference type="PANTHER" id="PTHR42711">
    <property type="entry name" value="ABC TRANSPORTER ATP-BINDING PROTEIN"/>
    <property type="match status" value="1"/>
</dbReference>
<keyword evidence="4 7" id="KW-0067">ATP-binding</keyword>
<dbReference type="SUPFAM" id="SSF52540">
    <property type="entry name" value="P-loop containing nucleoside triphosphate hydrolases"/>
    <property type="match status" value="1"/>
</dbReference>
<dbReference type="PANTHER" id="PTHR42711:SF19">
    <property type="entry name" value="DOXORUBICIN RESISTANCE ATP-BINDING PROTEIN DRRA"/>
    <property type="match status" value="1"/>
</dbReference>
<dbReference type="PROSITE" id="PS00211">
    <property type="entry name" value="ABC_TRANSPORTER_1"/>
    <property type="match status" value="1"/>
</dbReference>
<dbReference type="Pfam" id="PF00005">
    <property type="entry name" value="ABC_tran"/>
    <property type="match status" value="1"/>
</dbReference>
<evidence type="ECO:0000313" key="8">
    <source>
        <dbReference type="Proteomes" id="UP001597286"/>
    </source>
</evidence>
<evidence type="ECO:0000256" key="3">
    <source>
        <dbReference type="ARBA" id="ARBA00022741"/>
    </source>
</evidence>
<dbReference type="Proteomes" id="UP001597286">
    <property type="component" value="Unassembled WGS sequence"/>
</dbReference>
<accession>A0ABW4PD25</accession>
<keyword evidence="3" id="KW-0547">Nucleotide-binding</keyword>
<dbReference type="RefSeq" id="WP_378487989.1">
    <property type="nucleotide sequence ID" value="NZ_JBHUFB010000021.1"/>
</dbReference>
<sequence>MTAHTTAIAVTDLHKSFGDQHVLTGVDLEVPAGTVFALLGSNGAGKTTAVRILSTALPFDSGSVVVAGHPLPGSARAVRRAISVTGQFAAIDQLLTGRENITLVGELNHLGRRSSRKRADELLERFDLTAAADRRAGTYSGGMARRLDIAMSLAGDPEVLFLDEPTTGLDPRSRREMWSVVRELVRSGVTVFLTTQYLDEADELADRIAVLDRGRIVAEGTARELEALVPGGHVELHFGSPEDLRRAAGALSDATVDANALALTAPTDGSIASLRALLDRIDETLTVERVELHTPDLDDVFFALTGSQRSSETTTKAVAR</sequence>
<dbReference type="InterPro" id="IPR050763">
    <property type="entry name" value="ABC_transporter_ATP-binding"/>
</dbReference>
<dbReference type="EMBL" id="JBHUFB010000021">
    <property type="protein sequence ID" value="MFD1815532.1"/>
    <property type="molecule type" value="Genomic_DNA"/>
</dbReference>
<gene>
    <name evidence="7" type="ORF">ACFSJG_25230</name>
</gene>
<reference evidence="8" key="1">
    <citation type="journal article" date="2019" name="Int. J. Syst. Evol. Microbiol.">
        <title>The Global Catalogue of Microorganisms (GCM) 10K type strain sequencing project: providing services to taxonomists for standard genome sequencing and annotation.</title>
        <authorList>
            <consortium name="The Broad Institute Genomics Platform"/>
            <consortium name="The Broad Institute Genome Sequencing Center for Infectious Disease"/>
            <person name="Wu L."/>
            <person name="Ma J."/>
        </authorList>
    </citation>
    <scope>NUCLEOTIDE SEQUENCE [LARGE SCALE GENOMIC DNA]</scope>
    <source>
        <strain evidence="8">DT72</strain>
    </source>
</reference>
<comment type="subcellular location">
    <subcellularLocation>
        <location evidence="1">Cell membrane</location>
        <topology evidence="1">Peripheral membrane protein</topology>
    </subcellularLocation>
</comment>
<keyword evidence="5" id="KW-0046">Antibiotic resistance</keyword>
<comment type="caution">
    <text evidence="7">The sequence shown here is derived from an EMBL/GenBank/DDBJ whole genome shotgun (WGS) entry which is preliminary data.</text>
</comment>
<evidence type="ECO:0000256" key="2">
    <source>
        <dbReference type="ARBA" id="ARBA00022448"/>
    </source>
</evidence>